<evidence type="ECO:0008006" key="4">
    <source>
        <dbReference type="Google" id="ProtNLM"/>
    </source>
</evidence>
<name>A0ABQ3XZX4_9ACTN</name>
<dbReference type="RefSeq" id="WP_203761225.1">
    <property type="nucleotide sequence ID" value="NZ_BAAABO010000029.1"/>
</dbReference>
<protein>
    <recommendedName>
        <fullName evidence="4">Helix-turn-helix domain-containing protein</fullName>
    </recommendedName>
</protein>
<evidence type="ECO:0000256" key="1">
    <source>
        <dbReference type="SAM" id="MobiDB-lite"/>
    </source>
</evidence>
<feature type="compositionally biased region" description="Basic and acidic residues" evidence="1">
    <location>
        <begin position="103"/>
        <end position="116"/>
    </location>
</feature>
<evidence type="ECO:0000313" key="2">
    <source>
        <dbReference type="EMBL" id="GID73299.1"/>
    </source>
</evidence>
<evidence type="ECO:0000313" key="3">
    <source>
        <dbReference type="Proteomes" id="UP000609879"/>
    </source>
</evidence>
<gene>
    <name evidence="2" type="ORF">Ade02nite_19400</name>
</gene>
<feature type="region of interest" description="Disordered" evidence="1">
    <location>
        <begin position="103"/>
        <end position="239"/>
    </location>
</feature>
<keyword evidence="3" id="KW-1185">Reference proteome</keyword>
<comment type="caution">
    <text evidence="2">The sequence shown here is derived from an EMBL/GenBank/DDBJ whole genome shotgun (WGS) entry which is preliminary data.</text>
</comment>
<feature type="compositionally biased region" description="Basic and acidic residues" evidence="1">
    <location>
        <begin position="218"/>
        <end position="231"/>
    </location>
</feature>
<reference evidence="2 3" key="1">
    <citation type="submission" date="2021-01" db="EMBL/GenBank/DDBJ databases">
        <title>Whole genome shotgun sequence of Actinoplanes deccanensis NBRC 13994.</title>
        <authorList>
            <person name="Komaki H."/>
            <person name="Tamura T."/>
        </authorList>
    </citation>
    <scope>NUCLEOTIDE SEQUENCE [LARGE SCALE GENOMIC DNA]</scope>
    <source>
        <strain evidence="2 3">NBRC 13994</strain>
    </source>
</reference>
<proteinExistence type="predicted"/>
<organism evidence="2 3">
    <name type="scientific">Paractinoplanes deccanensis</name>
    <dbReference type="NCBI Taxonomy" id="113561"/>
    <lineage>
        <taxon>Bacteria</taxon>
        <taxon>Bacillati</taxon>
        <taxon>Actinomycetota</taxon>
        <taxon>Actinomycetes</taxon>
        <taxon>Micromonosporales</taxon>
        <taxon>Micromonosporaceae</taxon>
        <taxon>Paractinoplanes</taxon>
    </lineage>
</organism>
<dbReference type="Proteomes" id="UP000609879">
    <property type="component" value="Unassembled WGS sequence"/>
</dbReference>
<sequence length="443" mass="47798">MPRRWDIEKAVLASKMPSPARLIVLVLAIKSDNETAVVPPEHTPALSTLAAMTGIARGSLAEWLHALDVAGWVQRDRHAGKGSKTRRTGYALAVGSGDVVLRDRSLRIPRPKKSETTSDLQSEGDVKVREADASNEPESPRGGQLKVREADASDGGKSPRGGHSTVREADSNSPRGGHTLTTPPPTGEGQIKNHQPARGAEGDQTPEAAAHSPSVRSWEADNRQPRTEGPRVPRQPSLFDVRRSEIEKLPEATRIIGTWLQANGYPHVSADDCRAVHQAIRNRHADVKDMLGYLRRIASAGGFQQYYQPIIEARADEISKQIRQLTDGQPDCGHGFLGGNLPHPTTRLALCPLCREGAPPTVKRGAETTHPDVRDALTAYRTAYRKTFGAAPLLSLLMAITGEAETLRRHGVIGATLTDVATRAGHDGAQLLETATRLKGVPA</sequence>
<accession>A0ABQ3XZX4</accession>
<dbReference type="EMBL" id="BOMI01000033">
    <property type="protein sequence ID" value="GID73299.1"/>
    <property type="molecule type" value="Genomic_DNA"/>
</dbReference>